<dbReference type="AlphaFoldDB" id="A0A0V1F510"/>
<evidence type="ECO:0000313" key="3">
    <source>
        <dbReference type="EMBL" id="KRY81790.1"/>
    </source>
</evidence>
<name>A0A0V1F510_TRIPS</name>
<evidence type="ECO:0000313" key="4">
    <source>
        <dbReference type="EMBL" id="KRY82120.1"/>
    </source>
</evidence>
<dbReference type="Proteomes" id="UP000054995">
    <property type="component" value="Unassembled WGS sequence"/>
</dbReference>
<evidence type="ECO:0000313" key="5">
    <source>
        <dbReference type="Proteomes" id="UP000054995"/>
    </source>
</evidence>
<organism evidence="1 5">
    <name type="scientific">Trichinella pseudospiralis</name>
    <name type="common">Parasitic roundworm</name>
    <dbReference type="NCBI Taxonomy" id="6337"/>
    <lineage>
        <taxon>Eukaryota</taxon>
        <taxon>Metazoa</taxon>
        <taxon>Ecdysozoa</taxon>
        <taxon>Nematoda</taxon>
        <taxon>Enoplea</taxon>
        <taxon>Dorylaimia</taxon>
        <taxon>Trichinellida</taxon>
        <taxon>Trichinellidae</taxon>
        <taxon>Trichinella</taxon>
    </lineage>
</organism>
<proteinExistence type="predicted"/>
<keyword evidence="5" id="KW-1185">Reference proteome</keyword>
<evidence type="ECO:0000313" key="2">
    <source>
        <dbReference type="EMBL" id="KRY81278.1"/>
    </source>
</evidence>
<comment type="caution">
    <text evidence="1">The sequence shown here is derived from an EMBL/GenBank/DDBJ whole genome shotgun (WGS) entry which is preliminary data.</text>
</comment>
<reference evidence="1 5" key="1">
    <citation type="submission" date="2015-01" db="EMBL/GenBank/DDBJ databases">
        <title>Evolution of Trichinella species and genotypes.</title>
        <authorList>
            <person name="Korhonen P.K."/>
            <person name="Edoardo P."/>
            <person name="Giuseppe L.R."/>
            <person name="Gasser R.B."/>
        </authorList>
    </citation>
    <scope>NUCLEOTIDE SEQUENCE [LARGE SCALE GENOMIC DNA]</scope>
    <source>
        <strain evidence="1">ISS470</strain>
    </source>
</reference>
<accession>A0A0V1F510</accession>
<dbReference type="EMBL" id="JYDT01000188">
    <property type="protein sequence ID" value="KRY82120.1"/>
    <property type="molecule type" value="Genomic_DNA"/>
</dbReference>
<sequence>MVTATVRNTRIRNCPLMKPEKHVHIAEPNIIRQCNQYMGGVDVMDKMISSYQYQYNDKIKKVVMEFIFVCVEYGRSGCVAWKLHTQLHTATNDQLSHLELLREFHHLFIAREAIDKKPPGATGTLINKHPDIVRTTLPAIMCPRAINQMQVIPYRVAGESLIFLMNCTPPEIFEVLKVASVCRMQLESSKMDFPELKGT</sequence>
<dbReference type="EMBL" id="JYDT01000245">
    <property type="protein sequence ID" value="KRY81278.1"/>
    <property type="molecule type" value="Genomic_DNA"/>
</dbReference>
<dbReference type="EMBL" id="JYDT01000205">
    <property type="protein sequence ID" value="KRY81790.1"/>
    <property type="molecule type" value="Genomic_DNA"/>
</dbReference>
<evidence type="ECO:0000313" key="1">
    <source>
        <dbReference type="EMBL" id="KRY81152.1"/>
    </source>
</evidence>
<protein>
    <submittedName>
        <fullName evidence="1">Uncharacterized protein</fullName>
    </submittedName>
</protein>
<gene>
    <name evidence="1" type="ORF">T4D_11375</name>
    <name evidence="2" type="ORF">T4D_1527</name>
    <name evidence="3" type="ORF">T4D_2258</name>
    <name evidence="4" type="ORF">T4D_2416</name>
</gene>
<dbReference type="EMBL" id="JYDT01000258">
    <property type="protein sequence ID" value="KRY81152.1"/>
    <property type="molecule type" value="Genomic_DNA"/>
</dbReference>